<evidence type="ECO:0000313" key="4">
    <source>
        <dbReference type="EMBL" id="CAF4873039.1"/>
    </source>
</evidence>
<dbReference type="EMBL" id="CAJOBI010166785">
    <property type="protein sequence ID" value="CAF4873039.1"/>
    <property type="molecule type" value="Genomic_DNA"/>
</dbReference>
<evidence type="ECO:0000313" key="5">
    <source>
        <dbReference type="Proteomes" id="UP000681720"/>
    </source>
</evidence>
<gene>
    <name evidence="2" type="ORF">BYL167_LOCUS37272</name>
    <name evidence="3" type="ORF">GIL414_LOCUS45411</name>
    <name evidence="4" type="ORF">SMN809_LOCUS50439</name>
</gene>
<evidence type="ECO:0000313" key="3">
    <source>
        <dbReference type="EMBL" id="CAF4757432.1"/>
    </source>
</evidence>
<evidence type="ECO:0000256" key="1">
    <source>
        <dbReference type="SAM" id="Coils"/>
    </source>
</evidence>
<accession>A0A8S3ARC6</accession>
<dbReference type="Proteomes" id="UP000681967">
    <property type="component" value="Unassembled WGS sequence"/>
</dbReference>
<organism evidence="3 5">
    <name type="scientific">Rotaria magnacalcarata</name>
    <dbReference type="NCBI Taxonomy" id="392030"/>
    <lineage>
        <taxon>Eukaryota</taxon>
        <taxon>Metazoa</taxon>
        <taxon>Spiralia</taxon>
        <taxon>Gnathifera</taxon>
        <taxon>Rotifera</taxon>
        <taxon>Eurotatoria</taxon>
        <taxon>Bdelloidea</taxon>
        <taxon>Philodinida</taxon>
        <taxon>Philodinidae</taxon>
        <taxon>Rotaria</taxon>
    </lineage>
</organism>
<proteinExistence type="predicted"/>
<keyword evidence="1" id="KW-0175">Coiled coil</keyword>
<evidence type="ECO:0000313" key="2">
    <source>
        <dbReference type="EMBL" id="CAF4530213.1"/>
    </source>
</evidence>
<protein>
    <submittedName>
        <fullName evidence="3">Uncharacterized protein</fullName>
    </submittedName>
</protein>
<dbReference type="EMBL" id="CAJOBH010083870">
    <property type="protein sequence ID" value="CAF4530213.1"/>
    <property type="molecule type" value="Genomic_DNA"/>
</dbReference>
<dbReference type="Proteomes" id="UP000676336">
    <property type="component" value="Unassembled WGS sequence"/>
</dbReference>
<name>A0A8S3ARC6_9BILA</name>
<reference evidence="3" key="1">
    <citation type="submission" date="2021-02" db="EMBL/GenBank/DDBJ databases">
        <authorList>
            <person name="Nowell W R."/>
        </authorList>
    </citation>
    <scope>NUCLEOTIDE SEQUENCE</scope>
</reference>
<dbReference type="Proteomes" id="UP000681720">
    <property type="component" value="Unassembled WGS sequence"/>
</dbReference>
<feature type="non-terminal residue" evidence="3">
    <location>
        <position position="49"/>
    </location>
</feature>
<dbReference type="EMBL" id="CAJOBJ010139743">
    <property type="protein sequence ID" value="CAF4757432.1"/>
    <property type="molecule type" value="Genomic_DNA"/>
</dbReference>
<feature type="coiled-coil region" evidence="1">
    <location>
        <begin position="4"/>
        <end position="38"/>
    </location>
</feature>
<dbReference type="AlphaFoldDB" id="A0A8S3ARC6"/>
<sequence>METNHHLLQEMTILKSNIEQLQQEIQQMDEREQMLLQYPDLHGPIEHQP</sequence>
<comment type="caution">
    <text evidence="3">The sequence shown here is derived from an EMBL/GenBank/DDBJ whole genome shotgun (WGS) entry which is preliminary data.</text>
</comment>